<organism evidence="3 4">
    <name type="scientific">Leptotrichia wadei</name>
    <dbReference type="NCBI Taxonomy" id="157687"/>
    <lineage>
        <taxon>Bacteria</taxon>
        <taxon>Fusobacteriati</taxon>
        <taxon>Fusobacteriota</taxon>
        <taxon>Fusobacteriia</taxon>
        <taxon>Fusobacteriales</taxon>
        <taxon>Leptotrichiaceae</taxon>
        <taxon>Leptotrichia</taxon>
    </lineage>
</organism>
<keyword evidence="3" id="KW-0614">Plasmid</keyword>
<keyword evidence="1" id="KW-0233">DNA recombination</keyword>
<dbReference type="InterPro" id="IPR011010">
    <property type="entry name" value="DNA_brk_join_enz"/>
</dbReference>
<dbReference type="SUPFAM" id="SSF56349">
    <property type="entry name" value="DNA breaking-rejoining enzymes"/>
    <property type="match status" value="1"/>
</dbReference>
<evidence type="ECO:0000259" key="2">
    <source>
        <dbReference type="PROSITE" id="PS51898"/>
    </source>
</evidence>
<proteinExistence type="predicted"/>
<dbReference type="Proteomes" id="UP000321944">
    <property type="component" value="Plasmid pJMUB3934p2"/>
</dbReference>
<reference evidence="3 4" key="1">
    <citation type="submission" date="2019-07" db="EMBL/GenBank/DDBJ databases">
        <title>Complete Genome Sequence of Leptotrichia wadei Strain JMUB3936.</title>
        <authorList>
            <person name="Watanabe S."/>
            <person name="Cui L."/>
        </authorList>
    </citation>
    <scope>NUCLEOTIDE SEQUENCE [LARGE SCALE GENOMIC DNA]</scope>
    <source>
        <strain evidence="3 4">JMUB3936</strain>
        <plasmid evidence="4">pjmub3934p2 dna</plasmid>
    </source>
</reference>
<dbReference type="InterPro" id="IPR002104">
    <property type="entry name" value="Integrase_catalytic"/>
</dbReference>
<name>A0A510L0R0_9FUSO</name>
<protein>
    <submittedName>
        <fullName evidence="3">Site-specific recombinase, phage integrase family</fullName>
    </submittedName>
</protein>
<gene>
    <name evidence="3" type="ORF">JMUB3936_p2059</name>
</gene>
<evidence type="ECO:0000313" key="4">
    <source>
        <dbReference type="Proteomes" id="UP000321944"/>
    </source>
</evidence>
<dbReference type="EMBL" id="AP019843">
    <property type="protein sequence ID" value="BBM56043.1"/>
    <property type="molecule type" value="Genomic_DNA"/>
</dbReference>
<dbReference type="AlphaFoldDB" id="A0A510L0R0"/>
<dbReference type="PROSITE" id="PS51898">
    <property type="entry name" value="TYR_RECOMBINASE"/>
    <property type="match status" value="1"/>
</dbReference>
<evidence type="ECO:0000313" key="3">
    <source>
        <dbReference type="EMBL" id="BBM56043.1"/>
    </source>
</evidence>
<dbReference type="GO" id="GO:0015074">
    <property type="term" value="P:DNA integration"/>
    <property type="evidence" value="ECO:0007669"/>
    <property type="project" value="InterPro"/>
</dbReference>
<sequence length="109" mass="12917">MQEVFSSTKIKYGSKKKIKILFNQLYAYAMKNDIISKDYSKYIDIGKNTEENTRKPFTNKEIERLWDLLDENDWIDTILILIYTGFRIGELLEIKNSDIDLKIESLKVD</sequence>
<geneLocation type="plasmid" evidence="4">
    <name>pjmub3934p2 dna</name>
</geneLocation>
<dbReference type="GO" id="GO:0003677">
    <property type="term" value="F:DNA binding"/>
    <property type="evidence" value="ECO:0007669"/>
    <property type="project" value="InterPro"/>
</dbReference>
<accession>A0A510L0R0</accession>
<dbReference type="InterPro" id="IPR013762">
    <property type="entry name" value="Integrase-like_cat_sf"/>
</dbReference>
<dbReference type="GO" id="GO:0006310">
    <property type="term" value="P:DNA recombination"/>
    <property type="evidence" value="ECO:0007669"/>
    <property type="project" value="UniProtKB-KW"/>
</dbReference>
<dbReference type="Gene3D" id="1.10.443.10">
    <property type="entry name" value="Intergrase catalytic core"/>
    <property type="match status" value="1"/>
</dbReference>
<feature type="domain" description="Tyr recombinase" evidence="2">
    <location>
        <begin position="52"/>
        <end position="109"/>
    </location>
</feature>
<evidence type="ECO:0000256" key="1">
    <source>
        <dbReference type="ARBA" id="ARBA00023172"/>
    </source>
</evidence>